<dbReference type="SUPFAM" id="SSF47473">
    <property type="entry name" value="EF-hand"/>
    <property type="match status" value="1"/>
</dbReference>
<feature type="compositionally biased region" description="Basic residues" evidence="1">
    <location>
        <begin position="12"/>
        <end position="21"/>
    </location>
</feature>
<dbReference type="Pfam" id="PF13499">
    <property type="entry name" value="EF-hand_7"/>
    <property type="match status" value="1"/>
</dbReference>
<dbReference type="EMBL" id="FLQV01000394">
    <property type="protein sequence ID" value="SBS91863.1"/>
    <property type="molecule type" value="Genomic_DNA"/>
</dbReference>
<reference evidence="4" key="1">
    <citation type="submission" date="2016-05" db="EMBL/GenBank/DDBJ databases">
        <authorList>
            <person name="Naeem Raeece"/>
        </authorList>
    </citation>
    <scope>NUCLEOTIDE SEQUENCE [LARGE SCALE GENOMIC DNA]</scope>
</reference>
<feature type="domain" description="EF-hand" evidence="2">
    <location>
        <begin position="573"/>
        <end position="608"/>
    </location>
</feature>
<evidence type="ECO:0000256" key="1">
    <source>
        <dbReference type="SAM" id="MobiDB-lite"/>
    </source>
</evidence>
<dbReference type="GO" id="GO:0005509">
    <property type="term" value="F:calcium ion binding"/>
    <property type="evidence" value="ECO:0007669"/>
    <property type="project" value="InterPro"/>
</dbReference>
<feature type="region of interest" description="Disordered" evidence="1">
    <location>
        <begin position="1"/>
        <end position="21"/>
    </location>
</feature>
<protein>
    <submittedName>
        <fullName evidence="3">Calcium-binding protein, putative</fullName>
    </submittedName>
</protein>
<dbReference type="InterPro" id="IPR011992">
    <property type="entry name" value="EF-hand-dom_pair"/>
</dbReference>
<gene>
    <name evidence="3" type="ORF">POVCU1_021300</name>
</gene>
<accession>A0A1A8WFX7</accession>
<dbReference type="PROSITE" id="PS50222">
    <property type="entry name" value="EF_HAND_2"/>
    <property type="match status" value="1"/>
</dbReference>
<evidence type="ECO:0000313" key="3">
    <source>
        <dbReference type="EMBL" id="SBS91863.1"/>
    </source>
</evidence>
<dbReference type="AlphaFoldDB" id="A0A1A8WFX7"/>
<dbReference type="InterPro" id="IPR002048">
    <property type="entry name" value="EF_hand_dom"/>
</dbReference>
<sequence>MSHAASLPVEKVRKKKKKKKNSCLDISELMATRKKERYHKTGKSNKKSCYFHFSDYENIGNNPRSSSNDKENFHKREVILNTSELAASKLLYKSHGHDEDTISGKYSFVHSDKWNNQLLKDDKNWKRSNEMELVQLNKKANSESDTYFKGTPCKFKKNVGKKKIDNFKLHIQDNVQENMKKEIDVSELWNYLSHVHNSEGNRLRRKVNDLICKRDGKNEQGGGCTNRQGENFRKGDYYQREEKCQKQPQQEEVKREGRGVPNGEEKINYDEYKSVVKYVLPGMADNKIKYSWFVLKNNLKSEKDEVNYEQLFNFINDKAENDKSAYVNKIVCSKLKNKMLKYNFNPSDVKLKSINYIDNVRLKATEFSKEFKELISEEELKNLFQGREKIKLHQLEKDISKIIAKKTRIVESVDVQNDSEKIERTQKANRNGLSRKKEGLTDFNIKAYLSTLLTNKDEEVLVKHFIDNLNVDYETLNSQNRYIKDAYDFYSRPIPPTEVFNEAYANELNKEEVKRAKYLIEEIDFSVRNNFKSNYISAKGGNSGGSGESAVNGSGGGANGSGGIYNSRRDPGSSYLSLYEIFKHLDTDKDSYITKEDLHKSFSKLKIRNITNDDVTILLKYIDTERKGYINVNDFLSHYQLEEKSMINWIKNTNKPYFDFVKNLKRKTCKTRSISESVINNKNASTAKSYDDAVYNYNLELDPFCPSYVIRERIRDNFIAKKEDFLNKHINATRFHLTSYKNTNNLVEPVENSDLYMNDNLRFKTTYNMNYS</sequence>
<evidence type="ECO:0000313" key="4">
    <source>
        <dbReference type="Proteomes" id="UP000078546"/>
    </source>
</evidence>
<dbReference type="Gene3D" id="1.10.238.10">
    <property type="entry name" value="EF-hand"/>
    <property type="match status" value="1"/>
</dbReference>
<dbReference type="Proteomes" id="UP000078546">
    <property type="component" value="Unassembled WGS sequence"/>
</dbReference>
<proteinExistence type="predicted"/>
<feature type="region of interest" description="Disordered" evidence="1">
    <location>
        <begin position="241"/>
        <end position="264"/>
    </location>
</feature>
<name>A0A1A8WFX7_PLAOA</name>
<evidence type="ECO:0000259" key="2">
    <source>
        <dbReference type="PROSITE" id="PS50222"/>
    </source>
</evidence>
<organism evidence="3 4">
    <name type="scientific">Plasmodium ovale curtisi</name>
    <dbReference type="NCBI Taxonomy" id="864141"/>
    <lineage>
        <taxon>Eukaryota</taxon>
        <taxon>Sar</taxon>
        <taxon>Alveolata</taxon>
        <taxon>Apicomplexa</taxon>
        <taxon>Aconoidasida</taxon>
        <taxon>Haemosporida</taxon>
        <taxon>Plasmodiidae</taxon>
        <taxon>Plasmodium</taxon>
        <taxon>Plasmodium (Plasmodium)</taxon>
    </lineage>
</organism>